<dbReference type="AlphaFoldDB" id="A0A0L0GAQ1"/>
<proteinExistence type="predicted"/>
<dbReference type="InterPro" id="IPR006694">
    <property type="entry name" value="Fatty_acid_hydroxylase"/>
</dbReference>
<evidence type="ECO:0000256" key="5">
    <source>
        <dbReference type="SAM" id="Phobius"/>
    </source>
</evidence>
<evidence type="ECO:0000256" key="3">
    <source>
        <dbReference type="ARBA" id="ARBA00022989"/>
    </source>
</evidence>
<dbReference type="GO" id="GO:0005506">
    <property type="term" value="F:iron ion binding"/>
    <property type="evidence" value="ECO:0007669"/>
    <property type="project" value="InterPro"/>
</dbReference>
<evidence type="ECO:0000313" key="8">
    <source>
        <dbReference type="Proteomes" id="UP000054560"/>
    </source>
</evidence>
<dbReference type="GO" id="GO:0016491">
    <property type="term" value="F:oxidoreductase activity"/>
    <property type="evidence" value="ECO:0007669"/>
    <property type="project" value="InterPro"/>
</dbReference>
<evidence type="ECO:0000313" key="7">
    <source>
        <dbReference type="EMBL" id="KNC85981.1"/>
    </source>
</evidence>
<keyword evidence="3 5" id="KW-1133">Transmembrane helix</keyword>
<name>A0A0L0GAQ1_9EUKA</name>
<feature type="transmembrane region" description="Helical" evidence="5">
    <location>
        <begin position="60"/>
        <end position="79"/>
    </location>
</feature>
<protein>
    <recommendedName>
        <fullName evidence="6">Fatty acid hydroxylase domain-containing protein</fullName>
    </recommendedName>
</protein>
<dbReference type="PANTHER" id="PTHR11863">
    <property type="entry name" value="STEROL DESATURASE"/>
    <property type="match status" value="1"/>
</dbReference>
<comment type="subcellular location">
    <subcellularLocation>
        <location evidence="1">Membrane</location>
    </subcellularLocation>
</comment>
<feature type="domain" description="Fatty acid hydroxylase" evidence="6">
    <location>
        <begin position="98"/>
        <end position="234"/>
    </location>
</feature>
<keyword evidence="4 5" id="KW-0472">Membrane</keyword>
<evidence type="ECO:0000259" key="6">
    <source>
        <dbReference type="Pfam" id="PF04116"/>
    </source>
</evidence>
<dbReference type="Pfam" id="PF04116">
    <property type="entry name" value="FA_hydroxylase"/>
    <property type="match status" value="1"/>
</dbReference>
<dbReference type="OrthoDB" id="408954at2759"/>
<feature type="transmembrane region" description="Helical" evidence="5">
    <location>
        <begin position="20"/>
        <end position="39"/>
    </location>
</feature>
<evidence type="ECO:0000256" key="2">
    <source>
        <dbReference type="ARBA" id="ARBA00022692"/>
    </source>
</evidence>
<reference evidence="7 8" key="1">
    <citation type="submission" date="2011-02" db="EMBL/GenBank/DDBJ databases">
        <title>The Genome Sequence of Sphaeroforma arctica JP610.</title>
        <authorList>
            <consortium name="The Broad Institute Genome Sequencing Platform"/>
            <person name="Russ C."/>
            <person name="Cuomo C."/>
            <person name="Young S.K."/>
            <person name="Zeng Q."/>
            <person name="Gargeya S."/>
            <person name="Alvarado L."/>
            <person name="Berlin A."/>
            <person name="Chapman S.B."/>
            <person name="Chen Z."/>
            <person name="Freedman E."/>
            <person name="Gellesch M."/>
            <person name="Goldberg J."/>
            <person name="Griggs A."/>
            <person name="Gujja S."/>
            <person name="Heilman E."/>
            <person name="Heiman D."/>
            <person name="Howarth C."/>
            <person name="Mehta T."/>
            <person name="Neiman D."/>
            <person name="Pearson M."/>
            <person name="Roberts A."/>
            <person name="Saif S."/>
            <person name="Shea T."/>
            <person name="Shenoy N."/>
            <person name="Sisk P."/>
            <person name="Stolte C."/>
            <person name="Sykes S."/>
            <person name="White J."/>
            <person name="Yandava C."/>
            <person name="Burger G."/>
            <person name="Gray M.W."/>
            <person name="Holland P.W.H."/>
            <person name="King N."/>
            <person name="Lang F.B.F."/>
            <person name="Roger A.J."/>
            <person name="Ruiz-Trillo I."/>
            <person name="Haas B."/>
            <person name="Nusbaum C."/>
            <person name="Birren B."/>
        </authorList>
    </citation>
    <scope>NUCLEOTIDE SEQUENCE [LARGE SCALE GENOMIC DNA]</scope>
    <source>
        <strain evidence="7 8">JP610</strain>
    </source>
</reference>
<keyword evidence="2 5" id="KW-0812">Transmembrane</keyword>
<dbReference type="GO" id="GO:0008610">
    <property type="term" value="P:lipid biosynthetic process"/>
    <property type="evidence" value="ECO:0007669"/>
    <property type="project" value="InterPro"/>
</dbReference>
<organism evidence="7 8">
    <name type="scientific">Sphaeroforma arctica JP610</name>
    <dbReference type="NCBI Taxonomy" id="667725"/>
    <lineage>
        <taxon>Eukaryota</taxon>
        <taxon>Ichthyosporea</taxon>
        <taxon>Ichthyophonida</taxon>
        <taxon>Sphaeroforma</taxon>
    </lineage>
</organism>
<dbReference type="GeneID" id="25902361"/>
<evidence type="ECO:0000256" key="1">
    <source>
        <dbReference type="ARBA" id="ARBA00004370"/>
    </source>
</evidence>
<dbReference type="RefSeq" id="XP_014159883.1">
    <property type="nucleotide sequence ID" value="XM_014304408.1"/>
</dbReference>
<dbReference type="Proteomes" id="UP000054560">
    <property type="component" value="Unassembled WGS sequence"/>
</dbReference>
<dbReference type="GO" id="GO:0016020">
    <property type="term" value="C:membrane"/>
    <property type="evidence" value="ECO:0007669"/>
    <property type="project" value="UniProtKB-SubCell"/>
</dbReference>
<accession>A0A0L0GAQ1</accession>
<sequence>MDVFGLRMEPWQGIFILSPVVTYYTSCIAFGIMDCMPSFEKYRVQPKFEEKRNKICWKDALPWVILQHAMQIFAGIMFVQFEDYSEDFDSWLAVVPKFVVAALVMDTYQYWIHRWMHINKWAFEHFHSWHHRLHCPYPIGALYNHPLEGFVLDAGSGALSVAVAGLDLRAASLFVSVSTFKTVCDHANYDLPWNPMNKLFTNNASYHDMHHQLRGFRFNFSQPYFTFWDDIMGTKKMPTRDDLVRCEKPKTAVKSVAKTETASTKSDAAKKAE</sequence>
<gene>
    <name evidence="7" type="ORF">SARC_01857</name>
</gene>
<evidence type="ECO:0000256" key="4">
    <source>
        <dbReference type="ARBA" id="ARBA00023136"/>
    </source>
</evidence>
<dbReference type="STRING" id="667725.A0A0L0GAQ1"/>
<keyword evidence="8" id="KW-1185">Reference proteome</keyword>
<dbReference type="eggNOG" id="KOG0874">
    <property type="taxonomic scope" value="Eukaryota"/>
</dbReference>
<dbReference type="InterPro" id="IPR050307">
    <property type="entry name" value="Sterol_Desaturase_Related"/>
</dbReference>
<dbReference type="EMBL" id="KQ241674">
    <property type="protein sequence ID" value="KNC85981.1"/>
    <property type="molecule type" value="Genomic_DNA"/>
</dbReference>
<feature type="transmembrane region" description="Helical" evidence="5">
    <location>
        <begin position="91"/>
        <end position="111"/>
    </location>
</feature>